<evidence type="ECO:0000313" key="2">
    <source>
        <dbReference type="EMBL" id="VBA32970.1"/>
    </source>
</evidence>
<evidence type="ECO:0000313" key="3">
    <source>
        <dbReference type="Proteomes" id="UP000271464"/>
    </source>
</evidence>
<sequence>MVATPRTKDYLGRALTNASPGTSDATDFLGRSIADPDLTPTSDGDETDFLGRGLVV</sequence>
<protein>
    <submittedName>
        <fullName evidence="2">Uncharacterized protein</fullName>
    </submittedName>
</protein>
<keyword evidence="3" id="KW-1185">Reference proteome</keyword>
<gene>
    <name evidence="2" type="ORF">LAUMK4_05837</name>
</gene>
<feature type="compositionally biased region" description="Basic and acidic residues" evidence="1">
    <location>
        <begin position="1"/>
        <end position="11"/>
    </location>
</feature>
<reference evidence="2 3" key="1">
    <citation type="submission" date="2018-09" db="EMBL/GenBank/DDBJ databases">
        <authorList>
            <person name="Tagini F."/>
        </authorList>
    </citation>
    <scope>NUCLEOTIDE SEQUENCE [LARGE SCALE GENOMIC DNA]</scope>
    <source>
        <strain evidence="2 3">MK4</strain>
    </source>
</reference>
<feature type="compositionally biased region" description="Polar residues" evidence="1">
    <location>
        <begin position="16"/>
        <end position="25"/>
    </location>
</feature>
<accession>A0ABY6RSH7</accession>
<dbReference type="EMBL" id="UPHM01000169">
    <property type="protein sequence ID" value="VBA32970.1"/>
    <property type="molecule type" value="Genomic_DNA"/>
</dbReference>
<dbReference type="RefSeq" id="WP_183155024.1">
    <property type="nucleotide sequence ID" value="NZ_UPHK01000096.1"/>
</dbReference>
<dbReference type="Proteomes" id="UP000271464">
    <property type="component" value="Unassembled WGS sequence"/>
</dbReference>
<organism evidence="2 3">
    <name type="scientific">Mycobacterium persicum</name>
    <dbReference type="NCBI Taxonomy" id="1487726"/>
    <lineage>
        <taxon>Bacteria</taxon>
        <taxon>Bacillati</taxon>
        <taxon>Actinomycetota</taxon>
        <taxon>Actinomycetes</taxon>
        <taxon>Mycobacteriales</taxon>
        <taxon>Mycobacteriaceae</taxon>
        <taxon>Mycobacterium</taxon>
    </lineage>
</organism>
<feature type="region of interest" description="Disordered" evidence="1">
    <location>
        <begin position="1"/>
        <end position="56"/>
    </location>
</feature>
<name>A0ABY6RSH7_9MYCO</name>
<proteinExistence type="predicted"/>
<comment type="caution">
    <text evidence="2">The sequence shown here is derived from an EMBL/GenBank/DDBJ whole genome shotgun (WGS) entry which is preliminary data.</text>
</comment>
<evidence type="ECO:0000256" key="1">
    <source>
        <dbReference type="SAM" id="MobiDB-lite"/>
    </source>
</evidence>